<proteinExistence type="inferred from homology"/>
<dbReference type="EMBL" id="JWIO01000036">
    <property type="protein sequence ID" value="KLL10311.1"/>
    <property type="molecule type" value="Genomic_DNA"/>
</dbReference>
<evidence type="ECO:0000256" key="3">
    <source>
        <dbReference type="ARBA" id="ARBA00022723"/>
    </source>
</evidence>
<dbReference type="SUPFAM" id="SSF48056">
    <property type="entry name" value="Di-copper centre-containing domain"/>
    <property type="match status" value="1"/>
</dbReference>
<dbReference type="PANTHER" id="PTHR11474">
    <property type="entry name" value="TYROSINASE FAMILY MEMBER"/>
    <property type="match status" value="1"/>
</dbReference>
<organism evidence="7 8">
    <name type="scientific">Protofrankia coriariae</name>
    <dbReference type="NCBI Taxonomy" id="1562887"/>
    <lineage>
        <taxon>Bacteria</taxon>
        <taxon>Bacillati</taxon>
        <taxon>Actinomycetota</taxon>
        <taxon>Actinomycetes</taxon>
        <taxon>Frankiales</taxon>
        <taxon>Frankiaceae</taxon>
        <taxon>Protofrankia</taxon>
    </lineage>
</organism>
<dbReference type="Proteomes" id="UP000035425">
    <property type="component" value="Unassembled WGS sequence"/>
</dbReference>
<keyword evidence="4" id="KW-0186">Copper</keyword>
<evidence type="ECO:0000259" key="6">
    <source>
        <dbReference type="PROSITE" id="PS00498"/>
    </source>
</evidence>
<evidence type="ECO:0000313" key="8">
    <source>
        <dbReference type="Proteomes" id="UP000035425"/>
    </source>
</evidence>
<feature type="domain" description="Tyrosinase copper-binding" evidence="5">
    <location>
        <begin position="75"/>
        <end position="92"/>
    </location>
</feature>
<dbReference type="PROSITE" id="PS00498">
    <property type="entry name" value="TYROSINASE_2"/>
    <property type="match status" value="1"/>
</dbReference>
<dbReference type="InterPro" id="IPR002227">
    <property type="entry name" value="Tyrosinase_Cu-bd"/>
</dbReference>
<dbReference type="PANTHER" id="PTHR11474:SF126">
    <property type="entry name" value="TYROSINASE-LIKE PROTEIN TYR-1-RELATED"/>
    <property type="match status" value="1"/>
</dbReference>
<dbReference type="PROSITE" id="PS00497">
    <property type="entry name" value="TYROSINASE_1"/>
    <property type="match status" value="1"/>
</dbReference>
<evidence type="ECO:0000313" key="7">
    <source>
        <dbReference type="EMBL" id="KLL10311.1"/>
    </source>
</evidence>
<keyword evidence="8" id="KW-1185">Reference proteome</keyword>
<gene>
    <name evidence="7" type="ORF">FrCorBMG51_18805</name>
</gene>
<dbReference type="InterPro" id="IPR008922">
    <property type="entry name" value="Di-copper_centre_dom_sf"/>
</dbReference>
<accession>A0ABR5F0S2</accession>
<protein>
    <submittedName>
        <fullName evidence="7">Tyrosinase</fullName>
    </submittedName>
</protein>
<feature type="domain" description="Tyrosinase copper-binding" evidence="6">
    <location>
        <begin position="248"/>
        <end position="259"/>
    </location>
</feature>
<reference evidence="7 8" key="1">
    <citation type="submission" date="2014-12" db="EMBL/GenBank/DDBJ databases">
        <title>Frankia sp. BMG5.1 draft genome.</title>
        <authorList>
            <person name="Gtari M."/>
            <person name="Ghodhbane-Gtari F."/>
            <person name="Nouioui I."/>
            <person name="Ktari A."/>
            <person name="Hezbri K."/>
            <person name="Mimouni W."/>
            <person name="Sbissi I."/>
            <person name="Ayari A."/>
            <person name="Yamanaka T."/>
            <person name="Normand P."/>
            <person name="Tisa L.S."/>
            <person name="Boudabous A."/>
        </authorList>
    </citation>
    <scope>NUCLEOTIDE SEQUENCE [LARGE SCALE GENOMIC DNA]</scope>
    <source>
        <strain evidence="7 8">BMG5.1</strain>
    </source>
</reference>
<comment type="similarity">
    <text evidence="2">Belongs to the tyrosinase family.</text>
</comment>
<evidence type="ECO:0000256" key="4">
    <source>
        <dbReference type="ARBA" id="ARBA00023008"/>
    </source>
</evidence>
<evidence type="ECO:0000256" key="2">
    <source>
        <dbReference type="ARBA" id="ARBA00009928"/>
    </source>
</evidence>
<dbReference type="InterPro" id="IPR050316">
    <property type="entry name" value="Tyrosinase/Hemocyanin"/>
</dbReference>
<keyword evidence="3" id="KW-0479">Metal-binding</keyword>
<dbReference type="Gene3D" id="1.10.1280.10">
    <property type="entry name" value="Di-copper center containing domain from catechol oxidase"/>
    <property type="match status" value="1"/>
</dbReference>
<comment type="cofactor">
    <cofactor evidence="1">
        <name>Cu(2+)</name>
        <dbReference type="ChEBI" id="CHEBI:29036"/>
    </cofactor>
</comment>
<comment type="caution">
    <text evidence="7">The sequence shown here is derived from an EMBL/GenBank/DDBJ whole genome shotgun (WGS) entry which is preliminary data.</text>
</comment>
<evidence type="ECO:0000256" key="1">
    <source>
        <dbReference type="ARBA" id="ARBA00001973"/>
    </source>
</evidence>
<dbReference type="RefSeq" id="WP_047224365.1">
    <property type="nucleotide sequence ID" value="NZ_JWIO01000036.1"/>
</dbReference>
<name>A0ABR5F0S2_9ACTN</name>
<evidence type="ECO:0000259" key="5">
    <source>
        <dbReference type="PROSITE" id="PS00497"/>
    </source>
</evidence>
<dbReference type="Pfam" id="PF00264">
    <property type="entry name" value="Tyrosinase"/>
    <property type="match status" value="1"/>
</dbReference>
<dbReference type="PRINTS" id="PR00092">
    <property type="entry name" value="TYROSINASE"/>
</dbReference>
<sequence>MAVVRRNILHDAASRDLYIRGVRLLKAEFLGPTTADLGIGGQQQQVSTYDLFVAWHHIAMNTFTPPSQGDRNAAHRGPVFLPWHRFMLVLLELQLQRVLDDENFGLPYWDWSSDGDLPVAQQPDAPLWAGDVLGGQGDPVTTGPFAFDPSDPDSWRVLIDTDVQGRLRGTNRGLRRQFAANAPDLPTNADVDAALDLDAYDRSPWSTTSNGFRNRLEGWRPLNTAPGLHNRVHVWVGGDMLPSSSPNDPVFYLNHCNVDRIWASWQVRYPESAYVPTGTASAALTGHRVDDAMFSLLSTPATPRQMLDVGDVYEYDALFVTAEPAGVGAGGLGAVRTV</sequence>